<accession>A0AAD6HAY7</accession>
<reference evidence="1" key="1">
    <citation type="journal article" date="2023" name="IMA Fungus">
        <title>Comparative genomic study of the Penicillium genus elucidates a diverse pangenome and 15 lateral gene transfer events.</title>
        <authorList>
            <person name="Petersen C."/>
            <person name="Sorensen T."/>
            <person name="Nielsen M.R."/>
            <person name="Sondergaard T.E."/>
            <person name="Sorensen J.L."/>
            <person name="Fitzpatrick D.A."/>
            <person name="Frisvad J.C."/>
            <person name="Nielsen K.L."/>
        </authorList>
    </citation>
    <scope>NUCLEOTIDE SEQUENCE</scope>
    <source>
        <strain evidence="1">IBT 17514</strain>
    </source>
</reference>
<evidence type="ECO:0000313" key="1">
    <source>
        <dbReference type="EMBL" id="KAJ5703682.1"/>
    </source>
</evidence>
<dbReference type="Proteomes" id="UP001215712">
    <property type="component" value="Unassembled WGS sequence"/>
</dbReference>
<comment type="caution">
    <text evidence="1">The sequence shown here is derived from an EMBL/GenBank/DDBJ whole genome shotgun (WGS) entry which is preliminary data.</text>
</comment>
<organism evidence="1 2">
    <name type="scientific">Penicillium malachiteum</name>
    <dbReference type="NCBI Taxonomy" id="1324776"/>
    <lineage>
        <taxon>Eukaryota</taxon>
        <taxon>Fungi</taxon>
        <taxon>Dikarya</taxon>
        <taxon>Ascomycota</taxon>
        <taxon>Pezizomycotina</taxon>
        <taxon>Eurotiomycetes</taxon>
        <taxon>Eurotiomycetidae</taxon>
        <taxon>Eurotiales</taxon>
        <taxon>Aspergillaceae</taxon>
        <taxon>Penicillium</taxon>
    </lineage>
</organism>
<dbReference type="AlphaFoldDB" id="A0AAD6HAY7"/>
<reference evidence="1" key="2">
    <citation type="submission" date="2023-01" db="EMBL/GenBank/DDBJ databases">
        <authorList>
            <person name="Petersen C."/>
        </authorList>
    </citation>
    <scope>NUCLEOTIDE SEQUENCE</scope>
    <source>
        <strain evidence="1">IBT 17514</strain>
    </source>
</reference>
<name>A0AAD6HAY7_9EURO</name>
<keyword evidence="2" id="KW-1185">Reference proteome</keyword>
<dbReference type="EMBL" id="JAQJAN010000021">
    <property type="protein sequence ID" value="KAJ5703682.1"/>
    <property type="molecule type" value="Genomic_DNA"/>
</dbReference>
<protein>
    <submittedName>
        <fullName evidence="1">Uncharacterized protein</fullName>
    </submittedName>
</protein>
<evidence type="ECO:0000313" key="2">
    <source>
        <dbReference type="Proteomes" id="UP001215712"/>
    </source>
</evidence>
<sequence>MAVCALTAGRLYDALLVPTGVSLLGPEAINLSSQCYTAAVKAMPADITTISDYCQAMKASALLTSVCLQNGNLKRLVAHLSDYIRRSYGVEY</sequence>
<gene>
    <name evidence="1" type="ORF">N7493_011607</name>
</gene>
<proteinExistence type="predicted"/>